<comment type="caution">
    <text evidence="1">The sequence shown here is derived from an EMBL/GenBank/DDBJ whole genome shotgun (WGS) entry which is preliminary data.</text>
</comment>
<dbReference type="AlphaFoldDB" id="A0A7A6URH7"/>
<name>A0A7A6URH7_ECOLX</name>
<accession>A0A7A6URH7</accession>
<evidence type="ECO:0000313" key="1">
    <source>
        <dbReference type="EMBL" id="HAJ1127343.1"/>
    </source>
</evidence>
<reference evidence="1" key="1">
    <citation type="journal article" date="2018" name="Genome Biol.">
        <title>SKESA: strategic k-mer extension for scrupulous assemblies.</title>
        <authorList>
            <person name="Souvorov A."/>
            <person name="Agarwala R."/>
            <person name="Lipman D.J."/>
        </authorList>
    </citation>
    <scope>NUCLEOTIDE SEQUENCE</scope>
    <source>
        <strain evidence="1">EC00631</strain>
    </source>
</reference>
<reference evidence="1" key="2">
    <citation type="submission" date="2019-09" db="EMBL/GenBank/DDBJ databases">
        <authorList>
            <consortium name="NCBI Pathogen Detection Project"/>
        </authorList>
    </citation>
    <scope>NUCLEOTIDE SEQUENCE</scope>
    <source>
        <strain evidence="1">EC00631</strain>
    </source>
</reference>
<keyword evidence="1" id="KW-0808">Transferase</keyword>
<protein>
    <submittedName>
        <fullName evidence="1">Nucleotidyl transferase AbiEii/AbiGii toxin family protein</fullName>
    </submittedName>
</protein>
<organism evidence="1">
    <name type="scientific">Escherichia coli</name>
    <dbReference type="NCBI Taxonomy" id="562"/>
    <lineage>
        <taxon>Bacteria</taxon>
        <taxon>Pseudomonadati</taxon>
        <taxon>Pseudomonadota</taxon>
        <taxon>Gammaproteobacteria</taxon>
        <taxon>Enterobacterales</taxon>
        <taxon>Enterobacteriaceae</taxon>
        <taxon>Escherichia</taxon>
    </lineage>
</organism>
<proteinExistence type="predicted"/>
<dbReference type="GO" id="GO:0016740">
    <property type="term" value="F:transferase activity"/>
    <property type="evidence" value="ECO:0007669"/>
    <property type="project" value="UniProtKB-KW"/>
</dbReference>
<dbReference type="Gene3D" id="3.10.450.620">
    <property type="entry name" value="JHP933, nucleotidyltransferase-like core domain"/>
    <property type="match status" value="1"/>
</dbReference>
<gene>
    <name evidence="1" type="ORF">HL619_22395</name>
</gene>
<sequence length="305" mass="35110">MPELTSLFPDVADALDIESVAIVEKDYFVVVLLRLLKEIKPETHTLVFAGGTALSKAGISLNRMSEDIDIKLVPTENFMQNGRDKRRKIRKEIVQIITDVIHNSDIFSLDNENARITRDEYRYNEISVRYPQTFAQVPCLRPFIKLELMESTLLEHPESRDIYSLVTELTGKGTPVTAFPCATILSTQAEKLISMMRRTAAHLRNPEQQDDEFLVRHIYDNYCIVREKGVNVPVLKNFVQICIHAMVTSTHNFVAHQLMNLRKGWMHSGIILYTNCAFNDLLNRWYLVIHRLTGKKPIPVSDKQR</sequence>
<dbReference type="EMBL" id="DABHAW010000035">
    <property type="protein sequence ID" value="HAJ1127343.1"/>
    <property type="molecule type" value="Genomic_DNA"/>
</dbReference>
<dbReference type="InterPro" id="IPR014942">
    <property type="entry name" value="AbiEii"/>
</dbReference>
<dbReference type="Pfam" id="PF08843">
    <property type="entry name" value="AbiEii"/>
    <property type="match status" value="1"/>
</dbReference>